<feature type="domain" description="DUF4283" evidence="2">
    <location>
        <begin position="124"/>
        <end position="205"/>
    </location>
</feature>
<feature type="compositionally biased region" description="Polar residues" evidence="1">
    <location>
        <begin position="437"/>
        <end position="473"/>
    </location>
</feature>
<proteinExistence type="predicted"/>
<sequence length="484" mass="53362">MSTINPDDPRLPEKQRRRDEAPPDSVLPHTGVLPDDKLPPPELPASVMECDNNQLSSDRVYAANQSISYKEAVTGVNSSIDEDLIPLDDDDIELFEDDFRLGISDGIPTIDFSSRVQDIALKSMEFTLVLKVLGRRIGYSTLYNRLIGLWKPSQPIKLTDIENDHFLVKFASRTDYIAALTDGPWIIFGHYITVEPWSPDFDPSQDHPSRIMAWVRLPGLPITCCGTYGHANHNCPRDKPVESAMDSDLPQLINPPNQQPVESYGPWMLVERPRRRPALSRLPPNPVVENPRYNPIFLETDNDNLPPTADNTQSAPSSPHRSNSTPRQVPIVQDQVVLPASPPVIPGSVPTERVQDSDTRSHSSNARTKGKSPISLRKSAPVVLGSRDMNIMIRKPTPGASSSKRSSKARSQPSNLNPTKHSAVVLSESAPPVTMLQLQQKQTDHSASPIDNSKSLTRTNSAPPLNNSVSVSQEPLGHLAMADC</sequence>
<dbReference type="InterPro" id="IPR025558">
    <property type="entry name" value="DUF4283"/>
</dbReference>
<reference evidence="3 4" key="1">
    <citation type="journal article" date="2024" name="G3 (Bethesda)">
        <title>Genome assembly of Hibiscus sabdariffa L. provides insights into metabolisms of medicinal natural products.</title>
        <authorList>
            <person name="Kim T."/>
        </authorList>
    </citation>
    <scope>NUCLEOTIDE SEQUENCE [LARGE SCALE GENOMIC DNA]</scope>
    <source>
        <strain evidence="3">TK-2024</strain>
        <tissue evidence="3">Old leaves</tissue>
    </source>
</reference>
<protein>
    <recommendedName>
        <fullName evidence="2">DUF4283 domain-containing protein</fullName>
    </recommendedName>
</protein>
<comment type="caution">
    <text evidence="3">The sequence shown here is derived from an EMBL/GenBank/DDBJ whole genome shotgun (WGS) entry which is preliminary data.</text>
</comment>
<name>A0ABR2CBZ3_9ROSI</name>
<accession>A0ABR2CBZ3</accession>
<evidence type="ECO:0000256" key="1">
    <source>
        <dbReference type="SAM" id="MobiDB-lite"/>
    </source>
</evidence>
<evidence type="ECO:0000313" key="4">
    <source>
        <dbReference type="Proteomes" id="UP001472677"/>
    </source>
</evidence>
<feature type="region of interest" description="Disordered" evidence="1">
    <location>
        <begin position="1"/>
        <end position="43"/>
    </location>
</feature>
<feature type="region of interest" description="Disordered" evidence="1">
    <location>
        <begin position="437"/>
        <end position="484"/>
    </location>
</feature>
<gene>
    <name evidence="3" type="ORF">V6N12_013642</name>
</gene>
<dbReference type="PANTHER" id="PTHR31286:SF173">
    <property type="entry name" value="DUF4283 DOMAIN-CONTAINING PROTEIN"/>
    <property type="match status" value="1"/>
</dbReference>
<dbReference type="InterPro" id="IPR040256">
    <property type="entry name" value="At4g02000-like"/>
</dbReference>
<dbReference type="Proteomes" id="UP001472677">
    <property type="component" value="Unassembled WGS sequence"/>
</dbReference>
<dbReference type="Pfam" id="PF14111">
    <property type="entry name" value="DUF4283"/>
    <property type="match status" value="1"/>
</dbReference>
<evidence type="ECO:0000259" key="2">
    <source>
        <dbReference type="Pfam" id="PF14111"/>
    </source>
</evidence>
<feature type="region of interest" description="Disordered" evidence="1">
    <location>
        <begin position="278"/>
        <end position="420"/>
    </location>
</feature>
<feature type="compositionally biased region" description="Basic and acidic residues" evidence="1">
    <location>
        <begin position="7"/>
        <end position="21"/>
    </location>
</feature>
<dbReference type="EMBL" id="JBBPBM010000060">
    <property type="protein sequence ID" value="KAK8516236.1"/>
    <property type="molecule type" value="Genomic_DNA"/>
</dbReference>
<keyword evidence="4" id="KW-1185">Reference proteome</keyword>
<evidence type="ECO:0000313" key="3">
    <source>
        <dbReference type="EMBL" id="KAK8516236.1"/>
    </source>
</evidence>
<dbReference type="PANTHER" id="PTHR31286">
    <property type="entry name" value="GLYCINE-RICH CELL WALL STRUCTURAL PROTEIN 1.8-LIKE"/>
    <property type="match status" value="1"/>
</dbReference>
<feature type="compositionally biased region" description="Polar residues" evidence="1">
    <location>
        <begin position="303"/>
        <end position="327"/>
    </location>
</feature>
<organism evidence="3 4">
    <name type="scientific">Hibiscus sabdariffa</name>
    <name type="common">roselle</name>
    <dbReference type="NCBI Taxonomy" id="183260"/>
    <lineage>
        <taxon>Eukaryota</taxon>
        <taxon>Viridiplantae</taxon>
        <taxon>Streptophyta</taxon>
        <taxon>Embryophyta</taxon>
        <taxon>Tracheophyta</taxon>
        <taxon>Spermatophyta</taxon>
        <taxon>Magnoliopsida</taxon>
        <taxon>eudicotyledons</taxon>
        <taxon>Gunneridae</taxon>
        <taxon>Pentapetalae</taxon>
        <taxon>rosids</taxon>
        <taxon>malvids</taxon>
        <taxon>Malvales</taxon>
        <taxon>Malvaceae</taxon>
        <taxon>Malvoideae</taxon>
        <taxon>Hibiscus</taxon>
    </lineage>
</organism>